<gene>
    <name evidence="9" type="ORF">Rain11_1504</name>
</gene>
<feature type="transmembrane region" description="Helical" evidence="8">
    <location>
        <begin position="76"/>
        <end position="96"/>
    </location>
</feature>
<feature type="transmembrane region" description="Helical" evidence="8">
    <location>
        <begin position="177"/>
        <end position="196"/>
    </location>
</feature>
<feature type="transmembrane region" description="Helical" evidence="8">
    <location>
        <begin position="6"/>
        <end position="34"/>
    </location>
</feature>
<protein>
    <recommendedName>
        <fullName evidence="8">Probable membrane transporter protein</fullName>
    </recommendedName>
</protein>
<organism evidence="9 10">
    <name type="scientific">Raineya orbicola</name>
    <dbReference type="NCBI Taxonomy" id="2016530"/>
    <lineage>
        <taxon>Bacteria</taxon>
        <taxon>Pseudomonadati</taxon>
        <taxon>Bacteroidota</taxon>
        <taxon>Cytophagia</taxon>
        <taxon>Cytophagales</taxon>
        <taxon>Raineyaceae</taxon>
        <taxon>Raineya</taxon>
    </lineage>
</organism>
<evidence type="ECO:0000256" key="6">
    <source>
        <dbReference type="ARBA" id="ARBA00022989"/>
    </source>
</evidence>
<keyword evidence="6 8" id="KW-1133">Transmembrane helix</keyword>
<evidence type="ECO:0000256" key="2">
    <source>
        <dbReference type="ARBA" id="ARBA00009142"/>
    </source>
</evidence>
<dbReference type="EMBL" id="NKXO01000021">
    <property type="protein sequence ID" value="PKQ68971.1"/>
    <property type="molecule type" value="Genomic_DNA"/>
</dbReference>
<feature type="transmembrane region" description="Helical" evidence="8">
    <location>
        <begin position="103"/>
        <end position="120"/>
    </location>
</feature>
<evidence type="ECO:0000256" key="5">
    <source>
        <dbReference type="ARBA" id="ARBA00022692"/>
    </source>
</evidence>
<proteinExistence type="inferred from homology"/>
<keyword evidence="4 8" id="KW-1003">Cell membrane</keyword>
<evidence type="ECO:0000256" key="4">
    <source>
        <dbReference type="ARBA" id="ARBA00022475"/>
    </source>
</evidence>
<comment type="similarity">
    <text evidence="2 8">Belongs to the 4-toluene sulfonate uptake permease (TSUP) (TC 2.A.102) family.</text>
</comment>
<dbReference type="InterPro" id="IPR052017">
    <property type="entry name" value="TSUP"/>
</dbReference>
<evidence type="ECO:0000313" key="10">
    <source>
        <dbReference type="Proteomes" id="UP000233387"/>
    </source>
</evidence>
<dbReference type="Proteomes" id="UP000233387">
    <property type="component" value="Unassembled WGS sequence"/>
</dbReference>
<comment type="caution">
    <text evidence="9">The sequence shown here is derived from an EMBL/GenBank/DDBJ whole genome shotgun (WGS) entry which is preliminary data.</text>
</comment>
<keyword evidence="10" id="KW-1185">Reference proteome</keyword>
<feature type="transmembrane region" description="Helical" evidence="8">
    <location>
        <begin position="202"/>
        <end position="220"/>
    </location>
</feature>
<name>A0A2N3IF85_9BACT</name>
<dbReference type="AlphaFoldDB" id="A0A2N3IF85"/>
<evidence type="ECO:0000313" key="9">
    <source>
        <dbReference type="EMBL" id="PKQ68971.1"/>
    </source>
</evidence>
<keyword evidence="7 8" id="KW-0472">Membrane</keyword>
<keyword evidence="5 8" id="KW-0812">Transmembrane</keyword>
<keyword evidence="3" id="KW-0813">Transport</keyword>
<dbReference type="Pfam" id="PF01925">
    <property type="entry name" value="TauE"/>
    <property type="match status" value="1"/>
</dbReference>
<evidence type="ECO:0000256" key="1">
    <source>
        <dbReference type="ARBA" id="ARBA00004651"/>
    </source>
</evidence>
<dbReference type="GO" id="GO:0005886">
    <property type="term" value="C:plasma membrane"/>
    <property type="evidence" value="ECO:0007669"/>
    <property type="project" value="UniProtKB-SubCell"/>
</dbReference>
<evidence type="ECO:0000256" key="8">
    <source>
        <dbReference type="RuleBase" id="RU363041"/>
    </source>
</evidence>
<dbReference type="PANTHER" id="PTHR30269:SF0">
    <property type="entry name" value="MEMBRANE TRANSPORTER PROTEIN YFCA-RELATED"/>
    <property type="match status" value="1"/>
</dbReference>
<dbReference type="RefSeq" id="WP_165778098.1">
    <property type="nucleotide sequence ID" value="NZ_NKXO01000021.1"/>
</dbReference>
<evidence type="ECO:0000256" key="3">
    <source>
        <dbReference type="ARBA" id="ARBA00022448"/>
    </source>
</evidence>
<feature type="transmembrane region" description="Helical" evidence="8">
    <location>
        <begin position="232"/>
        <end position="249"/>
    </location>
</feature>
<dbReference type="InterPro" id="IPR002781">
    <property type="entry name" value="TM_pro_TauE-like"/>
</dbReference>
<reference evidence="9 10" key="1">
    <citation type="submission" date="2017-06" db="EMBL/GenBank/DDBJ databases">
        <title>Raineya orbicola gen. nov., sp. nov. a slightly thermophilic bacterium of the phylum Bacteroidetes and the description of Raineyaceae fam. nov.</title>
        <authorList>
            <person name="Albuquerque L."/>
            <person name="Polonia A.R.M."/>
            <person name="Barroso C."/>
            <person name="Froufe H.J.C."/>
            <person name="Lage O."/>
            <person name="Lobo-Da-Cunha A."/>
            <person name="Egas C."/>
            <person name="Da Costa M.S."/>
        </authorList>
    </citation>
    <scope>NUCLEOTIDE SEQUENCE [LARGE SCALE GENOMIC DNA]</scope>
    <source>
        <strain evidence="9 10">SPSPC-11</strain>
    </source>
</reference>
<sequence length="250" mass="27809">MEFLLYFLVFFASVIAGFINTLAGSGSLIMLPLLIAMGLPPVVANGTNRIAVVFQSTTGLITFLKKSSIRLKNPTWIVTPSLIGALLGAYVATLVSDKFFKDFLGILMIVMLVLLLLKPEKWLKEKLTESFKEKKWYNQLGLFVVGFYGGFVQAGVGIFLLIVLVMGFEKPLKIANAYKLIIVALYALPVLLVFLWQGQADWFWGILTAIGQACGAYFAAHFAAKHPKANEWTYYLLIVVIIVSIVYFYT</sequence>
<dbReference type="PANTHER" id="PTHR30269">
    <property type="entry name" value="TRANSMEMBRANE PROTEIN YFCA"/>
    <property type="match status" value="1"/>
</dbReference>
<accession>A0A2N3IF85</accession>
<evidence type="ECO:0000256" key="7">
    <source>
        <dbReference type="ARBA" id="ARBA00023136"/>
    </source>
</evidence>
<comment type="subcellular location">
    <subcellularLocation>
        <location evidence="1 8">Cell membrane</location>
        <topology evidence="1 8">Multi-pass membrane protein</topology>
    </subcellularLocation>
</comment>
<feature type="transmembrane region" description="Helical" evidence="8">
    <location>
        <begin position="140"/>
        <end position="165"/>
    </location>
</feature>